<name>A0AAW4INA2_9GAMM</name>
<keyword evidence="1" id="KW-0175">Coiled coil</keyword>
<evidence type="ECO:0000313" key="3">
    <source>
        <dbReference type="Proteomes" id="UP000664161"/>
    </source>
</evidence>
<reference evidence="2 3" key="1">
    <citation type="submission" date="2021-03" db="EMBL/GenBank/DDBJ databases">
        <authorList>
            <person name="Shang D.-D."/>
            <person name="Du Z.-J."/>
            <person name="Chen G.-J."/>
        </authorList>
    </citation>
    <scope>NUCLEOTIDE SEQUENCE [LARGE SCALE GENOMIC DNA]</scope>
    <source>
        <strain evidence="2 3">F2608</strain>
    </source>
</reference>
<keyword evidence="3" id="KW-1185">Reference proteome</keyword>
<organism evidence="2 3">
    <name type="scientific">Psychrobacter halodurans</name>
    <dbReference type="NCBI Taxonomy" id="2818439"/>
    <lineage>
        <taxon>Bacteria</taxon>
        <taxon>Pseudomonadati</taxon>
        <taxon>Pseudomonadota</taxon>
        <taxon>Gammaproteobacteria</taxon>
        <taxon>Moraxellales</taxon>
        <taxon>Moraxellaceae</taxon>
        <taxon>Psychrobacter</taxon>
    </lineage>
</organism>
<protein>
    <submittedName>
        <fullName evidence="2">Uncharacterized protein</fullName>
    </submittedName>
</protein>
<dbReference type="EMBL" id="JAGBKN010000010">
    <property type="protein sequence ID" value="MBO1516948.1"/>
    <property type="molecule type" value="Genomic_DNA"/>
</dbReference>
<accession>A0AAW4INA2</accession>
<gene>
    <name evidence="2" type="ORF">J3491_06325</name>
</gene>
<proteinExistence type="predicted"/>
<sequence>MLQECIDKPALRGKELDKAIESELQLMLDEGYDISPITHKKLYDRLKGKGYIKGKISTLSSRKELISRYMTEQIESNGFTEREKQVYINGKSNKALLEKNKRLEKRVQELEYLLDANTEILMNIIQEVKLRGKVDIDLLLAPHLLRNYKVSK</sequence>
<evidence type="ECO:0000313" key="2">
    <source>
        <dbReference type="EMBL" id="MBO1516948.1"/>
    </source>
</evidence>
<feature type="coiled-coil region" evidence="1">
    <location>
        <begin position="93"/>
        <end position="120"/>
    </location>
</feature>
<evidence type="ECO:0000256" key="1">
    <source>
        <dbReference type="SAM" id="Coils"/>
    </source>
</evidence>
<dbReference type="Proteomes" id="UP000664161">
    <property type="component" value="Unassembled WGS sequence"/>
</dbReference>
<dbReference type="RefSeq" id="WP_207969553.1">
    <property type="nucleotide sequence ID" value="NZ_JAGBKN010000010.1"/>
</dbReference>
<dbReference type="AlphaFoldDB" id="A0AAW4INA2"/>
<comment type="caution">
    <text evidence="2">The sequence shown here is derived from an EMBL/GenBank/DDBJ whole genome shotgun (WGS) entry which is preliminary data.</text>
</comment>